<comment type="caution">
    <text evidence="1">The sequence shown here is derived from an EMBL/GenBank/DDBJ whole genome shotgun (WGS) entry which is preliminary data.</text>
</comment>
<name>A0A3A1QWM1_9BACI</name>
<proteinExistence type="predicted"/>
<protein>
    <submittedName>
        <fullName evidence="1">Uncharacterized protein</fullName>
    </submittedName>
</protein>
<organism evidence="1 2">
    <name type="scientific">Bacillus salacetis</name>
    <dbReference type="NCBI Taxonomy" id="2315464"/>
    <lineage>
        <taxon>Bacteria</taxon>
        <taxon>Bacillati</taxon>
        <taxon>Bacillota</taxon>
        <taxon>Bacilli</taxon>
        <taxon>Bacillales</taxon>
        <taxon>Bacillaceae</taxon>
        <taxon>Bacillus</taxon>
    </lineage>
</organism>
<keyword evidence="2" id="KW-1185">Reference proteome</keyword>
<dbReference type="EMBL" id="QXIR01000019">
    <property type="protein sequence ID" value="RIW32021.1"/>
    <property type="molecule type" value="Genomic_DNA"/>
</dbReference>
<gene>
    <name evidence="1" type="ORF">D3H55_14180</name>
</gene>
<evidence type="ECO:0000313" key="2">
    <source>
        <dbReference type="Proteomes" id="UP000265801"/>
    </source>
</evidence>
<accession>A0A3A1QWM1</accession>
<sequence length="91" mass="10121">MVTTKGTTTEMNIINAFPKMDTCLNRPFPAKRAATKPMPERITAGIRSLSWPISTAKYEAAAIIKSENEIGLSFFFSSLTPILEWTICGMY</sequence>
<evidence type="ECO:0000313" key="1">
    <source>
        <dbReference type="EMBL" id="RIW32021.1"/>
    </source>
</evidence>
<reference evidence="1 2" key="1">
    <citation type="submission" date="2018-09" db="EMBL/GenBank/DDBJ databases">
        <title>Bacillus saliacetes sp. nov., isolated from Thai shrimp paste (Ka-pi).</title>
        <authorList>
            <person name="Daroonpunt R."/>
            <person name="Tanasupawat S."/>
            <person name="Yiamsombut S."/>
        </authorList>
    </citation>
    <scope>NUCLEOTIDE SEQUENCE [LARGE SCALE GENOMIC DNA]</scope>
    <source>
        <strain evidence="1 2">SKP7-4</strain>
    </source>
</reference>
<dbReference type="AlphaFoldDB" id="A0A3A1QWM1"/>
<dbReference type="Proteomes" id="UP000265801">
    <property type="component" value="Unassembled WGS sequence"/>
</dbReference>